<reference evidence="1 2" key="1">
    <citation type="submission" date="2021-06" db="EMBL/GenBank/DDBJ databases">
        <authorList>
            <person name="Kallberg Y."/>
            <person name="Tangrot J."/>
            <person name="Rosling A."/>
        </authorList>
    </citation>
    <scope>NUCLEOTIDE SEQUENCE [LARGE SCALE GENOMIC DNA]</scope>
    <source>
        <strain evidence="1 2">120-4 pot B 10/14</strain>
    </source>
</reference>
<dbReference type="Proteomes" id="UP000789901">
    <property type="component" value="Unassembled WGS sequence"/>
</dbReference>
<name>A0ABN7W802_GIGMA</name>
<comment type="caution">
    <text evidence="1">The sequence shown here is derived from an EMBL/GenBank/DDBJ whole genome shotgun (WGS) entry which is preliminary data.</text>
</comment>
<evidence type="ECO:0000313" key="1">
    <source>
        <dbReference type="EMBL" id="CAG8821135.1"/>
    </source>
</evidence>
<evidence type="ECO:0000313" key="2">
    <source>
        <dbReference type="Proteomes" id="UP000789901"/>
    </source>
</evidence>
<protein>
    <submittedName>
        <fullName evidence="1">29009_t:CDS:1</fullName>
    </submittedName>
</protein>
<accession>A0ABN7W802</accession>
<proteinExistence type="predicted"/>
<gene>
    <name evidence="1" type="ORF">GMARGA_LOCUS27749</name>
</gene>
<dbReference type="EMBL" id="CAJVQB010034415">
    <property type="protein sequence ID" value="CAG8821135.1"/>
    <property type="molecule type" value="Genomic_DNA"/>
</dbReference>
<sequence>MADNLNKLACLSLSQEYENSEPLVATAIDFINSQEIDPINNN</sequence>
<keyword evidence="2" id="KW-1185">Reference proteome</keyword>
<feature type="non-terminal residue" evidence="1">
    <location>
        <position position="42"/>
    </location>
</feature>
<organism evidence="1 2">
    <name type="scientific">Gigaspora margarita</name>
    <dbReference type="NCBI Taxonomy" id="4874"/>
    <lineage>
        <taxon>Eukaryota</taxon>
        <taxon>Fungi</taxon>
        <taxon>Fungi incertae sedis</taxon>
        <taxon>Mucoromycota</taxon>
        <taxon>Glomeromycotina</taxon>
        <taxon>Glomeromycetes</taxon>
        <taxon>Diversisporales</taxon>
        <taxon>Gigasporaceae</taxon>
        <taxon>Gigaspora</taxon>
    </lineage>
</organism>